<feature type="transmembrane region" description="Helical" evidence="6">
    <location>
        <begin position="47"/>
        <end position="66"/>
    </location>
</feature>
<dbReference type="EMBL" id="VDHJ01000007">
    <property type="protein sequence ID" value="TNL97668.1"/>
    <property type="molecule type" value="Genomic_DNA"/>
</dbReference>
<keyword evidence="4 6" id="KW-1133">Transmembrane helix</keyword>
<reference evidence="8 9" key="1">
    <citation type="submission" date="2019-06" db="EMBL/GenBank/DDBJ databases">
        <authorList>
            <person name="Li J."/>
        </authorList>
    </citation>
    <scope>NUCLEOTIDE SEQUENCE [LARGE SCALE GENOMIC DNA]</scope>
    <source>
        <strain evidence="8 9">LMG 28165</strain>
    </source>
</reference>
<evidence type="ECO:0000256" key="3">
    <source>
        <dbReference type="ARBA" id="ARBA00022692"/>
    </source>
</evidence>
<keyword evidence="2" id="KW-1003">Cell membrane</keyword>
<evidence type="ECO:0000256" key="4">
    <source>
        <dbReference type="ARBA" id="ARBA00022989"/>
    </source>
</evidence>
<accession>A0A5C4U3L3</accession>
<evidence type="ECO:0000256" key="5">
    <source>
        <dbReference type="ARBA" id="ARBA00023136"/>
    </source>
</evidence>
<evidence type="ECO:0000256" key="2">
    <source>
        <dbReference type="ARBA" id="ARBA00022475"/>
    </source>
</evidence>
<evidence type="ECO:0000313" key="8">
    <source>
        <dbReference type="EMBL" id="TNL97668.1"/>
    </source>
</evidence>
<name>A0A5C4U3L3_9CORY</name>
<feature type="transmembrane region" description="Helical" evidence="6">
    <location>
        <begin position="12"/>
        <end position="35"/>
    </location>
</feature>
<organism evidence="8 9">
    <name type="scientific">Corynebacterium tapiri</name>
    <dbReference type="NCBI Taxonomy" id="1448266"/>
    <lineage>
        <taxon>Bacteria</taxon>
        <taxon>Bacillati</taxon>
        <taxon>Actinomycetota</taxon>
        <taxon>Actinomycetes</taxon>
        <taxon>Mycobacteriales</taxon>
        <taxon>Corynebacteriaceae</taxon>
        <taxon>Corynebacterium</taxon>
    </lineage>
</organism>
<feature type="domain" description="Cardiolipin synthase N-terminal" evidence="7">
    <location>
        <begin position="28"/>
        <end position="68"/>
    </location>
</feature>
<evidence type="ECO:0000256" key="1">
    <source>
        <dbReference type="ARBA" id="ARBA00004651"/>
    </source>
</evidence>
<gene>
    <name evidence="8" type="ORF">FHE74_05710</name>
</gene>
<dbReference type="AlphaFoldDB" id="A0A5C4U3L3"/>
<evidence type="ECO:0000259" key="7">
    <source>
        <dbReference type="Pfam" id="PF13396"/>
    </source>
</evidence>
<dbReference type="GO" id="GO:0005886">
    <property type="term" value="C:plasma membrane"/>
    <property type="evidence" value="ECO:0007669"/>
    <property type="project" value="UniProtKB-SubCell"/>
</dbReference>
<dbReference type="OrthoDB" id="5125307at2"/>
<keyword evidence="5 6" id="KW-0472">Membrane</keyword>
<proteinExistence type="predicted"/>
<evidence type="ECO:0000256" key="6">
    <source>
        <dbReference type="SAM" id="Phobius"/>
    </source>
</evidence>
<keyword evidence="3 6" id="KW-0812">Transmembrane</keyword>
<dbReference type="Proteomes" id="UP000312032">
    <property type="component" value="Unassembled WGS sequence"/>
</dbReference>
<comment type="subcellular location">
    <subcellularLocation>
        <location evidence="1">Cell membrane</location>
        <topology evidence="1">Multi-pass membrane protein</topology>
    </subcellularLocation>
</comment>
<evidence type="ECO:0000313" key="9">
    <source>
        <dbReference type="Proteomes" id="UP000312032"/>
    </source>
</evidence>
<sequence length="69" mass="7427">MKKEFLDLPTYVRLPVIGLAAADIAAKIAAVVDIVRRPAANVRGPKWVWILAQGINGVGPAAYFLAGRR</sequence>
<keyword evidence="9" id="KW-1185">Reference proteome</keyword>
<comment type="caution">
    <text evidence="8">The sequence shown here is derived from an EMBL/GenBank/DDBJ whole genome shotgun (WGS) entry which is preliminary data.</text>
</comment>
<protein>
    <recommendedName>
        <fullName evidence="7">Cardiolipin synthase N-terminal domain-containing protein</fullName>
    </recommendedName>
</protein>
<dbReference type="InterPro" id="IPR027379">
    <property type="entry name" value="CLS_N"/>
</dbReference>
<dbReference type="Pfam" id="PF13396">
    <property type="entry name" value="PLDc_N"/>
    <property type="match status" value="1"/>
</dbReference>